<dbReference type="Proteomes" id="UP000192448">
    <property type="component" value="Unassembled WGS sequence"/>
</dbReference>
<dbReference type="Gene3D" id="1.20.1290.10">
    <property type="entry name" value="AhpD-like"/>
    <property type="match status" value="1"/>
</dbReference>
<dbReference type="AlphaFoldDB" id="A0A1X0A8A5"/>
<evidence type="ECO:0000313" key="1">
    <source>
        <dbReference type="EMBL" id="ORA26291.1"/>
    </source>
</evidence>
<dbReference type="OrthoDB" id="9801997at2"/>
<dbReference type="SUPFAM" id="SSF69118">
    <property type="entry name" value="AhpD-like"/>
    <property type="match status" value="1"/>
</dbReference>
<accession>A0A1X0A8A5</accession>
<sequence length="204" mass="23284">MPRLNQPKRSEITSDEIHRRFDQLFGDKDPALDPGTKEGTPGTWWTTMANEPGVFHLIEERHKWQYSSERALSTLHRELALTRTGWARGSQLVYSQHRKVLRRLGVEEAKIDSLVNWSSTEHFTDQERVLLGYVDDLVLGGGRVSDERFAQLRSVFSDVEILELTYVTCTYIMSATMSLALRLEWDDRADPIVEIATGSGPLHA</sequence>
<dbReference type="InterPro" id="IPR029032">
    <property type="entry name" value="AhpD-like"/>
</dbReference>
<protein>
    <recommendedName>
        <fullName evidence="3">Carboxymuconolactone decarboxylase</fullName>
    </recommendedName>
</protein>
<evidence type="ECO:0008006" key="3">
    <source>
        <dbReference type="Google" id="ProtNLM"/>
    </source>
</evidence>
<gene>
    <name evidence="1" type="ORF">BST13_32040</name>
</gene>
<proteinExistence type="predicted"/>
<evidence type="ECO:0000313" key="2">
    <source>
        <dbReference type="Proteomes" id="UP000192448"/>
    </source>
</evidence>
<dbReference type="PANTHER" id="PTHR34846">
    <property type="entry name" value="4-CARBOXYMUCONOLACTONE DECARBOXYLASE FAMILY PROTEIN (AFU_ORTHOLOGUE AFUA_6G11590)"/>
    <property type="match status" value="1"/>
</dbReference>
<comment type="caution">
    <text evidence="1">The sequence shown here is derived from an EMBL/GenBank/DDBJ whole genome shotgun (WGS) entry which is preliminary data.</text>
</comment>
<dbReference type="STRING" id="1927124.BST13_32040"/>
<reference evidence="1 2" key="1">
    <citation type="submission" date="2017-02" db="EMBL/GenBank/DDBJ databases">
        <title>The new phylogeny of genus Mycobacterium.</title>
        <authorList>
            <person name="Tortoli E."/>
            <person name="Trovato A."/>
            <person name="Cirillo D.M."/>
        </authorList>
    </citation>
    <scope>NUCLEOTIDE SEQUENCE [LARGE SCALE GENOMIC DNA]</scope>
    <source>
        <strain evidence="1 2">RW6</strain>
    </source>
</reference>
<dbReference type="EMBL" id="MVHF01000050">
    <property type="protein sequence ID" value="ORA26291.1"/>
    <property type="molecule type" value="Genomic_DNA"/>
</dbReference>
<keyword evidence="2" id="KW-1185">Reference proteome</keyword>
<dbReference type="PANTHER" id="PTHR34846:SF5">
    <property type="entry name" value="CARBOXYMUCONOLACTONE DECARBOXYLASE-LIKE DOMAIN-CONTAINING PROTEIN"/>
    <property type="match status" value="1"/>
</dbReference>
<dbReference type="RefSeq" id="WP_083169324.1">
    <property type="nucleotide sequence ID" value="NZ_MVHF01000050.1"/>
</dbReference>
<name>A0A1X0A8A5_9MYCO</name>
<organism evidence="1 2">
    <name type="scientific">Mycobacterium aquaticum</name>
    <dbReference type="NCBI Taxonomy" id="1927124"/>
    <lineage>
        <taxon>Bacteria</taxon>
        <taxon>Bacillati</taxon>
        <taxon>Actinomycetota</taxon>
        <taxon>Actinomycetes</taxon>
        <taxon>Mycobacteriales</taxon>
        <taxon>Mycobacteriaceae</taxon>
        <taxon>Mycobacterium</taxon>
    </lineage>
</organism>